<name>A0A380DKC3_STAAU</name>
<proteinExistence type="predicted"/>
<sequence>MTVSHDKIEQLMKIGKENGAIAGKLTGAGRGGSMLLLAKDLPTAKNIVKSCRKSWCSTYMDENLGG</sequence>
<dbReference type="Proteomes" id="UP000254502">
    <property type="component" value="Unassembled WGS sequence"/>
</dbReference>
<dbReference type="GO" id="GO:0016301">
    <property type="term" value="F:kinase activity"/>
    <property type="evidence" value="ECO:0007669"/>
    <property type="project" value="UniProtKB-KW"/>
</dbReference>
<feature type="domain" description="GHMP kinase C-terminal" evidence="2">
    <location>
        <begin position="3"/>
        <end position="54"/>
    </location>
</feature>
<gene>
    <name evidence="3" type="primary">mvaK1_1</name>
    <name evidence="3" type="ORF">NCTC5664_00029</name>
</gene>
<dbReference type="InterPro" id="IPR036554">
    <property type="entry name" value="GHMP_kinase_C_sf"/>
</dbReference>
<keyword evidence="1" id="KW-0808">Transferase</keyword>
<dbReference type="InterPro" id="IPR013750">
    <property type="entry name" value="GHMP_kinase_C_dom"/>
</dbReference>
<evidence type="ECO:0000256" key="1">
    <source>
        <dbReference type="ARBA" id="ARBA00022679"/>
    </source>
</evidence>
<organism evidence="3 4">
    <name type="scientific">Staphylococcus aureus</name>
    <dbReference type="NCBI Taxonomy" id="1280"/>
    <lineage>
        <taxon>Bacteria</taxon>
        <taxon>Bacillati</taxon>
        <taxon>Bacillota</taxon>
        <taxon>Bacilli</taxon>
        <taxon>Bacillales</taxon>
        <taxon>Staphylococcaceae</taxon>
        <taxon>Staphylococcus</taxon>
    </lineage>
</organism>
<dbReference type="EMBL" id="UHAQ01000002">
    <property type="protein sequence ID" value="SUK30614.1"/>
    <property type="molecule type" value="Genomic_DNA"/>
</dbReference>
<protein>
    <submittedName>
        <fullName evidence="3">Mevalonate kinase</fullName>
    </submittedName>
</protein>
<dbReference type="AlphaFoldDB" id="A0A380DKC3"/>
<accession>A0A380DKC3</accession>
<evidence type="ECO:0000313" key="4">
    <source>
        <dbReference type="Proteomes" id="UP000254502"/>
    </source>
</evidence>
<evidence type="ECO:0000313" key="3">
    <source>
        <dbReference type="EMBL" id="SUK30614.1"/>
    </source>
</evidence>
<dbReference type="SUPFAM" id="SSF55060">
    <property type="entry name" value="GHMP Kinase, C-terminal domain"/>
    <property type="match status" value="1"/>
</dbReference>
<reference evidence="3 4" key="1">
    <citation type="submission" date="2018-06" db="EMBL/GenBank/DDBJ databases">
        <authorList>
            <consortium name="Pathogen Informatics"/>
            <person name="Doyle S."/>
        </authorList>
    </citation>
    <scope>NUCLEOTIDE SEQUENCE [LARGE SCALE GENOMIC DNA]</scope>
    <source>
        <strain evidence="3 4">NCTC5664</strain>
    </source>
</reference>
<dbReference type="Gene3D" id="3.30.70.890">
    <property type="entry name" value="GHMP kinase, C-terminal domain"/>
    <property type="match status" value="1"/>
</dbReference>
<evidence type="ECO:0000259" key="2">
    <source>
        <dbReference type="Pfam" id="PF08544"/>
    </source>
</evidence>
<dbReference type="Pfam" id="PF08544">
    <property type="entry name" value="GHMP_kinases_C"/>
    <property type="match status" value="1"/>
</dbReference>
<keyword evidence="3" id="KW-0418">Kinase</keyword>